<protein>
    <submittedName>
        <fullName evidence="2">Uncharacterized protein</fullName>
    </submittedName>
</protein>
<dbReference type="SUPFAM" id="SSF51905">
    <property type="entry name" value="FAD/NAD(P)-binding domain"/>
    <property type="match status" value="1"/>
</dbReference>
<organism evidence="2">
    <name type="scientific">Xenopsylla cheopis</name>
    <name type="common">Oriental rat flea</name>
    <name type="synonym">Pulex cheopis</name>
    <dbReference type="NCBI Taxonomy" id="163159"/>
    <lineage>
        <taxon>Eukaryota</taxon>
        <taxon>Metazoa</taxon>
        <taxon>Ecdysozoa</taxon>
        <taxon>Arthropoda</taxon>
        <taxon>Hexapoda</taxon>
        <taxon>Insecta</taxon>
        <taxon>Pterygota</taxon>
        <taxon>Neoptera</taxon>
        <taxon>Endopterygota</taxon>
        <taxon>Siphonaptera</taxon>
        <taxon>Pulicidae</taxon>
        <taxon>Xenopsyllinae</taxon>
        <taxon>Xenopsylla</taxon>
    </lineage>
</organism>
<dbReference type="AlphaFoldDB" id="A0A6M2DQS8"/>
<evidence type="ECO:0000256" key="1">
    <source>
        <dbReference type="SAM" id="MobiDB-lite"/>
    </source>
</evidence>
<feature type="compositionally biased region" description="Basic and acidic residues" evidence="1">
    <location>
        <begin position="168"/>
        <end position="183"/>
    </location>
</feature>
<accession>A0A6M2DQS8</accession>
<dbReference type="Gene3D" id="3.50.50.60">
    <property type="entry name" value="FAD/NAD(P)-binding domain"/>
    <property type="match status" value="1"/>
</dbReference>
<dbReference type="InterPro" id="IPR036188">
    <property type="entry name" value="FAD/NAD-bd_sf"/>
</dbReference>
<dbReference type="EMBL" id="GIIL01003805">
    <property type="protein sequence ID" value="NOV47531.1"/>
    <property type="molecule type" value="Transcribed_RNA"/>
</dbReference>
<sequence>MREFNASRLPSDVVYKDVVVIGNGPSGISLSFMLAGNRAFCKTDRSTHADELLEARLSCAPQDVPLAEQDLELLASGLEGRSTNPVSLLLDNLQYPSADLGMELPSMLDWRYDPNKMIDHVVLGKGNPGGSWHSMDPHILTLSLGNWMSLPGYDFNTWLEQTSPIDNEHQSNTERFSDEENKNNNKSLNVDSNNIILEDISKNSNKLGNTIKPNTNRAPVWQVAKYYEYYVKRQGLQRFFKSNTCVVGIKSVQSKGKYYCRRKSCGVTNLWSVTGYDLLTFEPFHYLCKNVVLASGSSDLPNSLGIPGELSNENKSWLTHDVRDFERKIEELVEDNVKVMAPVLILGAGLSSADAVIAARTRNIPVIHVFRHQFTGLDKQLPENMYPEYHKVHKMMKEPHVEYPNYTALPEHTIVSIEPITFSPKDFFRHKLKLLANNPSSILKNGHRVKILNLKTNVSKEITVSFCAILIGSRPDLTYLPEKLSDKTNAENRIETYFENQEIAPRINAKLRRCAFCRLCKILRNQSSVVNHLSEDKADERAVPLTSITGDNLGIGVNRSKPVDCRLNPIAVNKFTNKVLNAPDGLYAMGPLVGDNFVRFIPGGALAIVSDLYKSRKVLDCEVTFIKESDTRS</sequence>
<feature type="region of interest" description="Disordered" evidence="1">
    <location>
        <begin position="168"/>
        <end position="188"/>
    </location>
</feature>
<evidence type="ECO:0000313" key="2">
    <source>
        <dbReference type="EMBL" id="NOV47531.1"/>
    </source>
</evidence>
<dbReference type="PANTHER" id="PTHR15192:SF8">
    <property type="entry name" value="FAD_NAD(P)-BINDING DOMAIN-CONTAINING PROTEIN"/>
    <property type="match status" value="1"/>
</dbReference>
<proteinExistence type="predicted"/>
<reference evidence="2" key="1">
    <citation type="submission" date="2020-03" db="EMBL/GenBank/DDBJ databases">
        <title>Transcriptomic Profiling of the Digestive Tract of the Rat Flea, Xenopsylla cheopis, Following Blood Feeding and Infection with Yersinia pestis.</title>
        <authorList>
            <person name="Bland D.M."/>
            <person name="Martens C.A."/>
            <person name="Virtaneva K."/>
            <person name="Kanakabandi K."/>
            <person name="Long D."/>
            <person name="Rosenke R."/>
            <person name="Saturday G.A."/>
            <person name="Hoyt F.H."/>
            <person name="Bruno D.P."/>
            <person name="Ribeiro J.M.C."/>
            <person name="Hinnebusch J."/>
        </authorList>
    </citation>
    <scope>NUCLEOTIDE SEQUENCE</scope>
</reference>
<dbReference type="InterPro" id="IPR029731">
    <property type="entry name" value="OSGIN1/2"/>
</dbReference>
<name>A0A6M2DQS8_XENCH</name>
<dbReference type="PANTHER" id="PTHR15192">
    <property type="entry name" value="PROTEIN CBG05349"/>
    <property type="match status" value="1"/>
</dbReference>